<accession>A0A1Z5IR23</accession>
<organism evidence="1 2">
    <name type="scientific">Secundilactobacillus pentosiphilus</name>
    <dbReference type="NCBI Taxonomy" id="1714682"/>
    <lineage>
        <taxon>Bacteria</taxon>
        <taxon>Bacillati</taxon>
        <taxon>Bacillota</taxon>
        <taxon>Bacilli</taxon>
        <taxon>Lactobacillales</taxon>
        <taxon>Lactobacillaceae</taxon>
        <taxon>Secundilactobacillus</taxon>
    </lineage>
</organism>
<name>A0A1Z5IR23_9LACO</name>
<dbReference type="AlphaFoldDB" id="A0A1Z5IR23"/>
<dbReference type="EMBL" id="BCMH01000013">
    <property type="protein sequence ID" value="GAX04189.1"/>
    <property type="molecule type" value="Genomic_DNA"/>
</dbReference>
<dbReference type="Proteomes" id="UP000198430">
    <property type="component" value="Unassembled WGS sequence"/>
</dbReference>
<evidence type="ECO:0000313" key="1">
    <source>
        <dbReference type="EMBL" id="GAX04189.1"/>
    </source>
</evidence>
<proteinExistence type="predicted"/>
<comment type="caution">
    <text evidence="1">The sequence shown here is derived from an EMBL/GenBank/DDBJ whole genome shotgun (WGS) entry which is preliminary data.</text>
</comment>
<protein>
    <submittedName>
        <fullName evidence="1">Uncharacterized protein</fullName>
    </submittedName>
</protein>
<dbReference type="RefSeq" id="WP_089089139.1">
    <property type="nucleotide sequence ID" value="NZ_BCMH01000013.1"/>
</dbReference>
<keyword evidence="2" id="KW-1185">Reference proteome</keyword>
<sequence length="119" mass="13975">MNLRKEISLGAVALAFGIGGLAVNQPTTAQARVRIHNYHQAERAVAHRKGHYIHGRYFEWIAMGSYENNGHTRYRMHHHGHRVYWVRGMDYYGQKHRSAGTYWGQDYYVYLNGHISKRF</sequence>
<evidence type="ECO:0000313" key="2">
    <source>
        <dbReference type="Proteomes" id="UP000198430"/>
    </source>
</evidence>
<gene>
    <name evidence="1" type="ORF">IWT140_01827</name>
</gene>
<reference evidence="1 2" key="1">
    <citation type="submission" date="2015-11" db="EMBL/GenBank/DDBJ databases">
        <title>Draft genome sequences of new species of the genus Lactobacillus isolated from orchardgrass silage.</title>
        <authorList>
            <person name="Tohno M."/>
            <person name="Tanizawa Y."/>
            <person name="Arita M."/>
        </authorList>
    </citation>
    <scope>NUCLEOTIDE SEQUENCE [LARGE SCALE GENOMIC DNA]</scope>
    <source>
        <strain evidence="1 2">IWT140</strain>
    </source>
</reference>